<dbReference type="Gene3D" id="3.80.10.10">
    <property type="entry name" value="Ribonuclease Inhibitor"/>
    <property type="match status" value="1"/>
</dbReference>
<dbReference type="OrthoDB" id="1600340at2759"/>
<dbReference type="STRING" id="568069.A0A1J1ITE4"/>
<feature type="non-terminal residue" evidence="1">
    <location>
        <position position="197"/>
    </location>
</feature>
<protein>
    <submittedName>
        <fullName evidence="1">CLUMA_CG016596, isoform A</fullName>
    </submittedName>
</protein>
<organism evidence="1 2">
    <name type="scientific">Clunio marinus</name>
    <dbReference type="NCBI Taxonomy" id="568069"/>
    <lineage>
        <taxon>Eukaryota</taxon>
        <taxon>Metazoa</taxon>
        <taxon>Ecdysozoa</taxon>
        <taxon>Arthropoda</taxon>
        <taxon>Hexapoda</taxon>
        <taxon>Insecta</taxon>
        <taxon>Pterygota</taxon>
        <taxon>Neoptera</taxon>
        <taxon>Endopterygota</taxon>
        <taxon>Diptera</taxon>
        <taxon>Nematocera</taxon>
        <taxon>Chironomoidea</taxon>
        <taxon>Chironomidae</taxon>
        <taxon>Clunio</taxon>
    </lineage>
</organism>
<dbReference type="InterPro" id="IPR032675">
    <property type="entry name" value="LRR_dom_sf"/>
</dbReference>
<evidence type="ECO:0000313" key="1">
    <source>
        <dbReference type="EMBL" id="CRL03509.1"/>
    </source>
</evidence>
<dbReference type="EMBL" id="CVRI01000059">
    <property type="protein sequence ID" value="CRL03509.1"/>
    <property type="molecule type" value="Genomic_DNA"/>
</dbReference>
<accession>A0A1J1ITE4</accession>
<keyword evidence="2" id="KW-1185">Reference proteome</keyword>
<dbReference type="SUPFAM" id="SSF52058">
    <property type="entry name" value="L domain-like"/>
    <property type="match status" value="1"/>
</dbReference>
<dbReference type="AlphaFoldDB" id="A0A1J1ITE4"/>
<evidence type="ECO:0000313" key="2">
    <source>
        <dbReference type="Proteomes" id="UP000183832"/>
    </source>
</evidence>
<name>A0A1J1ITE4_9DIPT</name>
<dbReference type="Proteomes" id="UP000183832">
    <property type="component" value="Unassembled WGS sequence"/>
</dbReference>
<sequence>MELVCEFENLRWYKFEKICYTSSISSSSIKEPNTSIRTINGNHLEGKSDKDVEVIRFRDTTVNYFPQGLNKIFPNLKAVLIHYCELKSITRKNLDGLENIQILRCDSNKITTLPDDLFRNMKKLIDISFRNNDLGCLSSKVFKPILNNGLKFVDFSGNRSIDAYYSDSTYTTYICRNKVDPVAQLMAMIDEECNKPV</sequence>
<gene>
    <name evidence="1" type="ORF">CLUMA_CG016596</name>
</gene>
<proteinExistence type="predicted"/>
<reference evidence="1 2" key="1">
    <citation type="submission" date="2015-04" db="EMBL/GenBank/DDBJ databases">
        <authorList>
            <person name="Syromyatnikov M.Y."/>
            <person name="Popov V.N."/>
        </authorList>
    </citation>
    <scope>NUCLEOTIDE SEQUENCE [LARGE SCALE GENOMIC DNA]</scope>
</reference>